<evidence type="ECO:0000313" key="7">
    <source>
        <dbReference type="EMBL" id="CAF4452683.1"/>
    </source>
</evidence>
<dbReference type="Proteomes" id="UP000663862">
    <property type="component" value="Unassembled WGS sequence"/>
</dbReference>
<evidence type="ECO:0000259" key="5">
    <source>
        <dbReference type="Pfam" id="PF03522"/>
    </source>
</evidence>
<gene>
    <name evidence="6" type="ORF">FME351_LOCUS21598</name>
    <name evidence="7" type="ORF">TSG867_LOCUS17121</name>
</gene>
<dbReference type="PANTHER" id="PTHR11827">
    <property type="entry name" value="SOLUTE CARRIER FAMILY 12, CATION COTRANSPORTERS"/>
    <property type="match status" value="1"/>
</dbReference>
<feature type="domain" description="SLC12A transporter C-terminal" evidence="5">
    <location>
        <begin position="80"/>
        <end position="332"/>
    </location>
</feature>
<evidence type="ECO:0000256" key="4">
    <source>
        <dbReference type="ARBA" id="ARBA00023136"/>
    </source>
</evidence>
<protein>
    <recommendedName>
        <fullName evidence="5">SLC12A transporter C-terminal domain-containing protein</fullName>
    </recommendedName>
</protein>
<evidence type="ECO:0000256" key="2">
    <source>
        <dbReference type="ARBA" id="ARBA00022692"/>
    </source>
</evidence>
<dbReference type="PANTHER" id="PTHR11827:SF73">
    <property type="entry name" value="KAZACHOC, ISOFORM G"/>
    <property type="match status" value="1"/>
</dbReference>
<accession>A0A818MR75</accession>
<dbReference type="GO" id="GO:1990573">
    <property type="term" value="P:potassium ion import across plasma membrane"/>
    <property type="evidence" value="ECO:0007669"/>
    <property type="project" value="TreeGrafter"/>
</dbReference>
<keyword evidence="3" id="KW-1133">Transmembrane helix</keyword>
<evidence type="ECO:0000256" key="1">
    <source>
        <dbReference type="ARBA" id="ARBA00004141"/>
    </source>
</evidence>
<comment type="caution">
    <text evidence="6">The sequence shown here is derived from an EMBL/GenBank/DDBJ whole genome shotgun (WGS) entry which is preliminary data.</text>
</comment>
<dbReference type="InterPro" id="IPR018491">
    <property type="entry name" value="SLC12_C"/>
</dbReference>
<dbReference type="GO" id="GO:0055075">
    <property type="term" value="P:potassium ion homeostasis"/>
    <property type="evidence" value="ECO:0007669"/>
    <property type="project" value="TreeGrafter"/>
</dbReference>
<sequence length="332" mass="37952">MLLKSGLAHAKVQGFAEVLVTKDAEDGISTLIQTEGLGGLRPNTIVLCWPSQWKKDFDGFAADAFIRTIAVAEARQCAVIVPKNIDNFPDVKEIQDGTIDIWWIIHDGGLLFLIAFLLKRNKVWSRCRIRLYTVTQSEDNSVAMKKDLEQYMYQLRIEAEVDVIEMADQEISAYAYERTLKLAERIKLLKDLKLDGKELQVQAIGFERRTSKSHIPMETMVNNQQKSQRQTTIDETSDQYHYTFTPSQLERIKNNVSESSMRKMHSAVRLNEQIKERSRDAKLVLINLPSPPSKQSSLAAYSYMEYVDVLTEGLQRLLLMRGSGREVITIFS</sequence>
<organism evidence="6 8">
    <name type="scientific">Rotaria socialis</name>
    <dbReference type="NCBI Taxonomy" id="392032"/>
    <lineage>
        <taxon>Eukaryota</taxon>
        <taxon>Metazoa</taxon>
        <taxon>Spiralia</taxon>
        <taxon>Gnathifera</taxon>
        <taxon>Rotifera</taxon>
        <taxon>Eurotatoria</taxon>
        <taxon>Bdelloidea</taxon>
        <taxon>Philodinida</taxon>
        <taxon>Philodinidae</taxon>
        <taxon>Rotaria</taxon>
    </lineage>
</organism>
<dbReference type="InterPro" id="IPR004842">
    <property type="entry name" value="SLC12A_fam"/>
</dbReference>
<evidence type="ECO:0000256" key="3">
    <source>
        <dbReference type="ARBA" id="ARBA00022989"/>
    </source>
</evidence>
<dbReference type="GO" id="GO:0015379">
    <property type="term" value="F:potassium:chloride symporter activity"/>
    <property type="evidence" value="ECO:0007669"/>
    <property type="project" value="TreeGrafter"/>
</dbReference>
<dbReference type="EMBL" id="CAJOBQ010001078">
    <property type="protein sequence ID" value="CAF4452683.1"/>
    <property type="molecule type" value="Genomic_DNA"/>
</dbReference>
<comment type="subcellular location">
    <subcellularLocation>
        <location evidence="1">Membrane</location>
        <topology evidence="1">Multi-pass membrane protein</topology>
    </subcellularLocation>
</comment>
<dbReference type="GO" id="GO:0006884">
    <property type="term" value="P:cell volume homeostasis"/>
    <property type="evidence" value="ECO:0007669"/>
    <property type="project" value="TreeGrafter"/>
</dbReference>
<keyword evidence="2" id="KW-0812">Transmembrane</keyword>
<evidence type="ECO:0000313" key="8">
    <source>
        <dbReference type="Proteomes" id="UP000663869"/>
    </source>
</evidence>
<dbReference type="GO" id="GO:0055064">
    <property type="term" value="P:chloride ion homeostasis"/>
    <property type="evidence" value="ECO:0007669"/>
    <property type="project" value="TreeGrafter"/>
</dbReference>
<keyword evidence="4" id="KW-0472">Membrane</keyword>
<dbReference type="GO" id="GO:0005886">
    <property type="term" value="C:plasma membrane"/>
    <property type="evidence" value="ECO:0007669"/>
    <property type="project" value="TreeGrafter"/>
</dbReference>
<dbReference type="AlphaFoldDB" id="A0A818MR75"/>
<reference evidence="6" key="1">
    <citation type="submission" date="2021-02" db="EMBL/GenBank/DDBJ databases">
        <authorList>
            <person name="Nowell W R."/>
        </authorList>
    </citation>
    <scope>NUCLEOTIDE SEQUENCE</scope>
</reference>
<dbReference type="EMBL" id="CAJNYU010002709">
    <property type="protein sequence ID" value="CAF3593917.1"/>
    <property type="molecule type" value="Genomic_DNA"/>
</dbReference>
<dbReference type="Pfam" id="PF03522">
    <property type="entry name" value="SLC12"/>
    <property type="match status" value="1"/>
</dbReference>
<dbReference type="Proteomes" id="UP000663869">
    <property type="component" value="Unassembled WGS sequence"/>
</dbReference>
<evidence type="ECO:0000313" key="6">
    <source>
        <dbReference type="EMBL" id="CAF3593917.1"/>
    </source>
</evidence>
<name>A0A818MR75_9BILA</name>
<proteinExistence type="predicted"/>